<name>A0A7X5V3G5_9SPHN</name>
<dbReference type="Proteomes" id="UP000564677">
    <property type="component" value="Unassembled WGS sequence"/>
</dbReference>
<dbReference type="EMBL" id="JAASQV010000005">
    <property type="protein sequence ID" value="NIJ67058.1"/>
    <property type="molecule type" value="Genomic_DNA"/>
</dbReference>
<reference evidence="1 2" key="1">
    <citation type="submission" date="2020-03" db="EMBL/GenBank/DDBJ databases">
        <title>Genomic Encyclopedia of Type Strains, Phase IV (KMG-IV): sequencing the most valuable type-strain genomes for metagenomic binning, comparative biology and taxonomic classification.</title>
        <authorList>
            <person name="Goeker M."/>
        </authorList>
    </citation>
    <scope>NUCLEOTIDE SEQUENCE [LARGE SCALE GENOMIC DNA]</scope>
    <source>
        <strain evidence="1 2">DSM 4733</strain>
    </source>
</reference>
<gene>
    <name evidence="1" type="ORF">FHR20_004036</name>
</gene>
<organism evidence="1 2">
    <name type="scientific">Sphingomonas leidyi</name>
    <dbReference type="NCBI Taxonomy" id="68569"/>
    <lineage>
        <taxon>Bacteria</taxon>
        <taxon>Pseudomonadati</taxon>
        <taxon>Pseudomonadota</taxon>
        <taxon>Alphaproteobacteria</taxon>
        <taxon>Sphingomonadales</taxon>
        <taxon>Sphingomonadaceae</taxon>
        <taxon>Sphingomonas</taxon>
    </lineage>
</organism>
<comment type="caution">
    <text evidence="1">The sequence shown here is derived from an EMBL/GenBank/DDBJ whole genome shotgun (WGS) entry which is preliminary data.</text>
</comment>
<proteinExistence type="predicted"/>
<accession>A0A7X5V3G5</accession>
<sequence>MRPLSGATTRVKPRSSWRARRLASAAATCAAPERSAARRCSSSSWLAARWATSASERAYSVCALASVALAWATCAAA</sequence>
<dbReference type="AlphaFoldDB" id="A0A7X5V3G5"/>
<keyword evidence="2" id="KW-1185">Reference proteome</keyword>
<evidence type="ECO:0000313" key="2">
    <source>
        <dbReference type="Proteomes" id="UP000564677"/>
    </source>
</evidence>
<protein>
    <submittedName>
        <fullName evidence="1">Uncharacterized protein</fullName>
    </submittedName>
</protein>
<evidence type="ECO:0000313" key="1">
    <source>
        <dbReference type="EMBL" id="NIJ67058.1"/>
    </source>
</evidence>